<dbReference type="AlphaFoldDB" id="A0A2H0MP36"/>
<evidence type="ECO:0000256" key="1">
    <source>
        <dbReference type="ARBA" id="ARBA00008023"/>
    </source>
</evidence>
<accession>A0A2H0MP36</accession>
<dbReference type="PANTHER" id="PTHR11067:SF9">
    <property type="entry name" value="INOSINE TRIPHOSPHATE PYROPHOSPHATASE"/>
    <property type="match status" value="1"/>
</dbReference>
<name>A0A2H0MP36_9BACT</name>
<dbReference type="Pfam" id="PF01725">
    <property type="entry name" value="Ham1p_like"/>
    <property type="match status" value="1"/>
</dbReference>
<evidence type="ECO:0000313" key="4">
    <source>
        <dbReference type="Proteomes" id="UP000229381"/>
    </source>
</evidence>
<dbReference type="PANTHER" id="PTHR11067">
    <property type="entry name" value="INOSINE TRIPHOSPHATE PYROPHOSPHATASE/HAM1 PROTEIN"/>
    <property type="match status" value="1"/>
</dbReference>
<dbReference type="SUPFAM" id="SSF52972">
    <property type="entry name" value="ITPase-like"/>
    <property type="match status" value="1"/>
</dbReference>
<dbReference type="CDD" id="cd00515">
    <property type="entry name" value="HAM1"/>
    <property type="match status" value="1"/>
</dbReference>
<gene>
    <name evidence="3" type="ORF">COV64_01495</name>
</gene>
<evidence type="ECO:0000313" key="3">
    <source>
        <dbReference type="EMBL" id="PIQ98401.1"/>
    </source>
</evidence>
<proteinExistence type="inferred from homology"/>
<dbReference type="EMBL" id="PCWI01000034">
    <property type="protein sequence ID" value="PIQ98401.1"/>
    <property type="molecule type" value="Genomic_DNA"/>
</dbReference>
<dbReference type="Proteomes" id="UP000229381">
    <property type="component" value="Unassembled WGS sequence"/>
</dbReference>
<dbReference type="Gene3D" id="3.90.950.10">
    <property type="match status" value="1"/>
</dbReference>
<dbReference type="GO" id="GO:0009143">
    <property type="term" value="P:nucleoside triphosphate catabolic process"/>
    <property type="evidence" value="ECO:0007669"/>
    <property type="project" value="InterPro"/>
</dbReference>
<dbReference type="GO" id="GO:0047429">
    <property type="term" value="F:nucleoside triphosphate diphosphatase activity"/>
    <property type="evidence" value="ECO:0007669"/>
    <property type="project" value="InterPro"/>
</dbReference>
<comment type="similarity">
    <text evidence="1">Belongs to the HAM1 NTPase family.</text>
</comment>
<keyword evidence="2" id="KW-0378">Hydrolase</keyword>
<comment type="caution">
    <text evidence="3">The sequence shown here is derived from an EMBL/GenBank/DDBJ whole genome shotgun (WGS) entry which is preliminary data.</text>
</comment>
<organism evidence="3 4">
    <name type="scientific">Candidatus Nealsonbacteria bacterium CG11_big_fil_rev_8_21_14_0_20_39_9</name>
    <dbReference type="NCBI Taxonomy" id="1974715"/>
    <lineage>
        <taxon>Bacteria</taxon>
        <taxon>Candidatus Nealsoniibacteriota</taxon>
    </lineage>
</organism>
<dbReference type="InterPro" id="IPR029001">
    <property type="entry name" value="ITPase-like_fam"/>
</dbReference>
<reference evidence="3 4" key="1">
    <citation type="submission" date="2017-09" db="EMBL/GenBank/DDBJ databases">
        <title>Depth-based differentiation of microbial function through sediment-hosted aquifers and enrichment of novel symbionts in the deep terrestrial subsurface.</title>
        <authorList>
            <person name="Probst A.J."/>
            <person name="Ladd B."/>
            <person name="Jarett J.K."/>
            <person name="Geller-Mcgrath D.E."/>
            <person name="Sieber C.M."/>
            <person name="Emerson J.B."/>
            <person name="Anantharaman K."/>
            <person name="Thomas B.C."/>
            <person name="Malmstrom R."/>
            <person name="Stieglmeier M."/>
            <person name="Klingl A."/>
            <person name="Woyke T."/>
            <person name="Ryan C.M."/>
            <person name="Banfield J.F."/>
        </authorList>
    </citation>
    <scope>NUCLEOTIDE SEQUENCE [LARGE SCALE GENOMIC DNA]</scope>
    <source>
        <strain evidence="3">CG11_big_fil_rev_8_21_14_0_20_39_9</strain>
    </source>
</reference>
<dbReference type="InterPro" id="IPR002637">
    <property type="entry name" value="RdgB/HAM1"/>
</dbReference>
<evidence type="ECO:0000256" key="2">
    <source>
        <dbReference type="ARBA" id="ARBA00022801"/>
    </source>
</evidence>
<sequence length="197" mass="22883">MVEILIGTNNKDKLGQFTKIFESLDNSIKLFSLEDFRIKDDVEEDSGNLLDNAKKKAKYYGEKSKTPTLADDTGLFIDALNGEPGIHSRRWLLGTEKDRYNKILERMKNIPQEKRTCRYKGVLVFYDPAEKDFWTYEQDLEGIIADRPKEGSGFGYDPIVIIKGYNKYYSEFSDKERFQISHRGLGVKKLLEYLGRK</sequence>
<protein>
    <submittedName>
        <fullName evidence="3">Non-canonical purine NTP pyrophosphatase</fullName>
    </submittedName>
</protein>
<dbReference type="GO" id="GO:0005829">
    <property type="term" value="C:cytosol"/>
    <property type="evidence" value="ECO:0007669"/>
    <property type="project" value="TreeGrafter"/>
</dbReference>